<proteinExistence type="predicted"/>
<dbReference type="AlphaFoldDB" id="A0A392RRY2"/>
<feature type="region of interest" description="Disordered" evidence="1">
    <location>
        <begin position="1"/>
        <end position="23"/>
    </location>
</feature>
<evidence type="ECO:0000313" key="3">
    <source>
        <dbReference type="Proteomes" id="UP000265520"/>
    </source>
</evidence>
<keyword evidence="3" id="KW-1185">Reference proteome</keyword>
<feature type="compositionally biased region" description="Acidic residues" evidence="1">
    <location>
        <begin position="65"/>
        <end position="75"/>
    </location>
</feature>
<organism evidence="2 3">
    <name type="scientific">Trifolium medium</name>
    <dbReference type="NCBI Taxonomy" id="97028"/>
    <lineage>
        <taxon>Eukaryota</taxon>
        <taxon>Viridiplantae</taxon>
        <taxon>Streptophyta</taxon>
        <taxon>Embryophyta</taxon>
        <taxon>Tracheophyta</taxon>
        <taxon>Spermatophyta</taxon>
        <taxon>Magnoliopsida</taxon>
        <taxon>eudicotyledons</taxon>
        <taxon>Gunneridae</taxon>
        <taxon>Pentapetalae</taxon>
        <taxon>rosids</taxon>
        <taxon>fabids</taxon>
        <taxon>Fabales</taxon>
        <taxon>Fabaceae</taxon>
        <taxon>Papilionoideae</taxon>
        <taxon>50 kb inversion clade</taxon>
        <taxon>NPAAA clade</taxon>
        <taxon>Hologalegina</taxon>
        <taxon>IRL clade</taxon>
        <taxon>Trifolieae</taxon>
        <taxon>Trifolium</taxon>
    </lineage>
</organism>
<comment type="caution">
    <text evidence="2">The sequence shown here is derived from an EMBL/GenBank/DDBJ whole genome shotgun (WGS) entry which is preliminary data.</text>
</comment>
<name>A0A392RRY2_9FABA</name>
<dbReference type="EMBL" id="LXQA010254709">
    <property type="protein sequence ID" value="MCI38345.1"/>
    <property type="molecule type" value="Genomic_DNA"/>
</dbReference>
<evidence type="ECO:0000313" key="2">
    <source>
        <dbReference type="EMBL" id="MCI38345.1"/>
    </source>
</evidence>
<protein>
    <submittedName>
        <fullName evidence="2">Uncharacterized protein</fullName>
    </submittedName>
</protein>
<dbReference type="Proteomes" id="UP000265520">
    <property type="component" value="Unassembled WGS sequence"/>
</dbReference>
<feature type="region of interest" description="Disordered" evidence="1">
    <location>
        <begin position="49"/>
        <end position="84"/>
    </location>
</feature>
<sequence>MLNVEASDNSANVVSTDDVSSPTKNIVDTVLSSLKEMNTEPDVVPDVDTSLAQSGKNAEIVPGTTDEEFEYELASEQESLRRRW</sequence>
<accession>A0A392RRY2</accession>
<reference evidence="2 3" key="1">
    <citation type="journal article" date="2018" name="Front. Plant Sci.">
        <title>Red Clover (Trifolium pratense) and Zigzag Clover (T. medium) - A Picture of Genomic Similarities and Differences.</title>
        <authorList>
            <person name="Dluhosova J."/>
            <person name="Istvanek J."/>
            <person name="Nedelnik J."/>
            <person name="Repkova J."/>
        </authorList>
    </citation>
    <scope>NUCLEOTIDE SEQUENCE [LARGE SCALE GENOMIC DNA]</scope>
    <source>
        <strain evidence="3">cv. 10/8</strain>
        <tissue evidence="2">Leaf</tissue>
    </source>
</reference>
<evidence type="ECO:0000256" key="1">
    <source>
        <dbReference type="SAM" id="MobiDB-lite"/>
    </source>
</evidence>